<dbReference type="OrthoDB" id="321327at2"/>
<gene>
    <name evidence="6" type="ORF">A4H97_18140</name>
</gene>
<dbReference type="InterPro" id="IPR014710">
    <property type="entry name" value="RmlC-like_jellyroll"/>
</dbReference>
<dbReference type="RefSeq" id="WP_081204647.1">
    <property type="nucleotide sequence ID" value="NZ_FOCZ01000004.1"/>
</dbReference>
<dbReference type="Pfam" id="PF02678">
    <property type="entry name" value="Pirin"/>
    <property type="match status" value="1"/>
</dbReference>
<evidence type="ECO:0000259" key="4">
    <source>
        <dbReference type="Pfam" id="PF02678"/>
    </source>
</evidence>
<dbReference type="InterPro" id="IPR012093">
    <property type="entry name" value="Pirin"/>
</dbReference>
<dbReference type="GO" id="GO:0046872">
    <property type="term" value="F:metal ion binding"/>
    <property type="evidence" value="ECO:0007669"/>
    <property type="project" value="UniProtKB-KW"/>
</dbReference>
<dbReference type="InterPro" id="IPR008778">
    <property type="entry name" value="Pirin_C_dom"/>
</dbReference>
<dbReference type="Proteomes" id="UP000192610">
    <property type="component" value="Unassembled WGS sequence"/>
</dbReference>
<keyword evidence="7" id="KW-1185">Reference proteome</keyword>
<organism evidence="6 7">
    <name type="scientific">Niastella yeongjuensis</name>
    <dbReference type="NCBI Taxonomy" id="354355"/>
    <lineage>
        <taxon>Bacteria</taxon>
        <taxon>Pseudomonadati</taxon>
        <taxon>Bacteroidota</taxon>
        <taxon>Chitinophagia</taxon>
        <taxon>Chitinophagales</taxon>
        <taxon>Chitinophagaceae</taxon>
        <taxon>Niastella</taxon>
    </lineage>
</organism>
<dbReference type="AlphaFoldDB" id="A0A1V9DXQ9"/>
<keyword evidence="2" id="KW-0479">Metal-binding</keyword>
<evidence type="ECO:0000313" key="7">
    <source>
        <dbReference type="Proteomes" id="UP000192610"/>
    </source>
</evidence>
<dbReference type="InterPro" id="IPR003829">
    <property type="entry name" value="Pirin_N_dom"/>
</dbReference>
<sequence>MKKKIIFTSQGHRADIGEYKINRILPNRYADAVGPFVFLDHLMPATHSPNAAVKKVDGTGAHPHRGIATLTYIINGEADHFDSAGHHAKVRSGGAQWMKAGNGIIHDEAVNVDVEANDLLTHAMQFWINLPAAQKATGPAYLPVQAGDVPKQLLPAHAGWIKVIAGEYENLVSAIPSYSGQLLYHIQLNAGSHFTIDTKSEWEYAAFFPLQGAVVNNTEYVGGDFLLFDNEEGEIELSNMGQSPADIILFGGEPYQEPIVSYGPFVMNTQQEIAAAYRDFHAGKYGEIKYQ</sequence>
<evidence type="ECO:0000259" key="5">
    <source>
        <dbReference type="Pfam" id="PF05726"/>
    </source>
</evidence>
<dbReference type="STRING" id="354355.SAMN05660816_02775"/>
<evidence type="ECO:0000313" key="6">
    <source>
        <dbReference type="EMBL" id="OQP38642.1"/>
    </source>
</evidence>
<evidence type="ECO:0000256" key="2">
    <source>
        <dbReference type="PIRSR" id="PIRSR006232-1"/>
    </source>
</evidence>
<comment type="similarity">
    <text evidence="1 3">Belongs to the pirin family.</text>
</comment>
<dbReference type="Gene3D" id="2.60.120.10">
    <property type="entry name" value="Jelly Rolls"/>
    <property type="match status" value="2"/>
</dbReference>
<dbReference type="PANTHER" id="PTHR13903">
    <property type="entry name" value="PIRIN-RELATED"/>
    <property type="match status" value="1"/>
</dbReference>
<dbReference type="CDD" id="cd02909">
    <property type="entry name" value="cupin_pirin_N"/>
    <property type="match status" value="1"/>
</dbReference>
<name>A0A1V9DXQ9_9BACT</name>
<comment type="caution">
    <text evidence="6">The sequence shown here is derived from an EMBL/GenBank/DDBJ whole genome shotgun (WGS) entry which is preliminary data.</text>
</comment>
<dbReference type="EMBL" id="LVXG01000082">
    <property type="protein sequence ID" value="OQP38642.1"/>
    <property type="molecule type" value="Genomic_DNA"/>
</dbReference>
<evidence type="ECO:0000256" key="3">
    <source>
        <dbReference type="RuleBase" id="RU003457"/>
    </source>
</evidence>
<feature type="binding site" evidence="2">
    <location>
        <position position="108"/>
    </location>
    <ligand>
        <name>Fe cation</name>
        <dbReference type="ChEBI" id="CHEBI:24875"/>
    </ligand>
</feature>
<dbReference type="SUPFAM" id="SSF51182">
    <property type="entry name" value="RmlC-like cupins"/>
    <property type="match status" value="1"/>
</dbReference>
<keyword evidence="2" id="KW-0408">Iron</keyword>
<accession>A0A1V9DXQ9</accession>
<feature type="binding site" evidence="2">
    <location>
        <position position="62"/>
    </location>
    <ligand>
        <name>Fe cation</name>
        <dbReference type="ChEBI" id="CHEBI:24875"/>
    </ligand>
</feature>
<feature type="domain" description="Pirin N-terminal" evidence="4">
    <location>
        <begin position="25"/>
        <end position="128"/>
    </location>
</feature>
<feature type="binding site" evidence="2">
    <location>
        <position position="64"/>
    </location>
    <ligand>
        <name>Fe cation</name>
        <dbReference type="ChEBI" id="CHEBI:24875"/>
    </ligand>
</feature>
<feature type="binding site" evidence="2">
    <location>
        <position position="106"/>
    </location>
    <ligand>
        <name>Fe cation</name>
        <dbReference type="ChEBI" id="CHEBI:24875"/>
    </ligand>
</feature>
<dbReference type="PANTHER" id="PTHR13903:SF8">
    <property type="entry name" value="PIRIN"/>
    <property type="match status" value="1"/>
</dbReference>
<comment type="cofactor">
    <cofactor evidence="2">
        <name>Fe cation</name>
        <dbReference type="ChEBI" id="CHEBI:24875"/>
    </cofactor>
    <text evidence="2">Binds 1 Fe cation per subunit.</text>
</comment>
<proteinExistence type="inferred from homology"/>
<dbReference type="InterPro" id="IPR011051">
    <property type="entry name" value="RmlC_Cupin_sf"/>
</dbReference>
<feature type="domain" description="Pirin C-terminal" evidence="5">
    <location>
        <begin position="184"/>
        <end position="285"/>
    </location>
</feature>
<dbReference type="CDD" id="cd02247">
    <property type="entry name" value="cupin_pirin_C"/>
    <property type="match status" value="1"/>
</dbReference>
<dbReference type="PIRSF" id="PIRSF006232">
    <property type="entry name" value="Pirin"/>
    <property type="match status" value="1"/>
</dbReference>
<evidence type="ECO:0000256" key="1">
    <source>
        <dbReference type="ARBA" id="ARBA00008416"/>
    </source>
</evidence>
<protein>
    <submittedName>
        <fullName evidence="6">Pirin-like protein</fullName>
    </submittedName>
</protein>
<dbReference type="Pfam" id="PF05726">
    <property type="entry name" value="Pirin_C"/>
    <property type="match status" value="1"/>
</dbReference>
<reference evidence="7" key="1">
    <citation type="submission" date="2016-04" db="EMBL/GenBank/DDBJ databases">
        <authorList>
            <person name="Chen L."/>
            <person name="Zhuang W."/>
            <person name="Wang G."/>
        </authorList>
    </citation>
    <scope>NUCLEOTIDE SEQUENCE [LARGE SCALE GENOMIC DNA]</scope>
    <source>
        <strain evidence="7">17621</strain>
    </source>
</reference>